<dbReference type="InterPro" id="IPR002448">
    <property type="entry name" value="OBP-like"/>
</dbReference>
<organism evidence="4 5">
    <name type="scientific">Muntiacus muntjak</name>
    <name type="common">Barking deer</name>
    <name type="synonym">Indian muntjac</name>
    <dbReference type="NCBI Taxonomy" id="9888"/>
    <lineage>
        <taxon>Eukaryota</taxon>
        <taxon>Metazoa</taxon>
        <taxon>Chordata</taxon>
        <taxon>Craniata</taxon>
        <taxon>Vertebrata</taxon>
        <taxon>Euteleostomi</taxon>
        <taxon>Mammalia</taxon>
        <taxon>Eutheria</taxon>
        <taxon>Laurasiatheria</taxon>
        <taxon>Artiodactyla</taxon>
        <taxon>Ruminantia</taxon>
        <taxon>Pecora</taxon>
        <taxon>Cervidae</taxon>
        <taxon>Muntiacinae</taxon>
        <taxon>Muntiacus</taxon>
    </lineage>
</organism>
<keyword evidence="2" id="KW-0964">Secreted</keyword>
<dbReference type="Gene3D" id="2.40.128.20">
    <property type="match status" value="1"/>
</dbReference>
<feature type="signal peptide" evidence="3">
    <location>
        <begin position="1"/>
        <end position="16"/>
    </location>
</feature>
<name>A0A5N3UXY8_MUNMU</name>
<keyword evidence="3" id="KW-0732">Signal</keyword>
<protein>
    <recommendedName>
        <fullName evidence="6">Lipocalin/cytosolic fatty-acid binding domain-containing protein</fullName>
    </recommendedName>
</protein>
<dbReference type="InterPro" id="IPR012674">
    <property type="entry name" value="Calycin"/>
</dbReference>
<proteinExistence type="predicted"/>
<reference evidence="4 5" key="1">
    <citation type="submission" date="2019-06" db="EMBL/GenBank/DDBJ databases">
        <title>Discovery of a novel chromosome fission-fusion reversal in muntjac.</title>
        <authorList>
            <person name="Mudd A.B."/>
            <person name="Bredeson J.V."/>
            <person name="Baum R."/>
            <person name="Hockemeyer D."/>
            <person name="Rokhsar D.S."/>
        </authorList>
    </citation>
    <scope>NUCLEOTIDE SEQUENCE [LARGE SCALE GENOMIC DNA]</scope>
    <source>
        <strain evidence="4">UTSW_UCB_Mm</strain>
        <tissue evidence="4">Fibroblast cell line</tissue>
    </source>
</reference>
<feature type="chain" id="PRO_5024355699" description="Lipocalin/cytosolic fatty-acid binding domain-containing protein" evidence="3">
    <location>
        <begin position="17"/>
        <end position="160"/>
    </location>
</feature>
<evidence type="ECO:0000313" key="5">
    <source>
        <dbReference type="Proteomes" id="UP000326458"/>
    </source>
</evidence>
<evidence type="ECO:0000256" key="2">
    <source>
        <dbReference type="ARBA" id="ARBA00022525"/>
    </source>
</evidence>
<evidence type="ECO:0000313" key="4">
    <source>
        <dbReference type="EMBL" id="KAB0341703.1"/>
    </source>
</evidence>
<sequence length="160" mass="18231">MKVVFLSLLFVVVCPAQEEEVQPSLRSTRDGLIWEQLSGQWKTAYIASSNLEKIKPSGPLRVYLRNFCLMIKRTQHKGKWEHKHVTGIKQDAALMLLTEGKNLFEIADASKNALVAHNNVEENGKKTVLTGLFGLQKFRKLMEEKGIDEKNIMNFIESDD</sequence>
<keyword evidence="5" id="KW-1185">Reference proteome</keyword>
<dbReference type="SUPFAM" id="SSF50814">
    <property type="entry name" value="Lipocalins"/>
    <property type="match status" value="1"/>
</dbReference>
<comment type="subcellular location">
    <subcellularLocation>
        <location evidence="1">Secreted</location>
    </subcellularLocation>
</comment>
<dbReference type="Proteomes" id="UP000326458">
    <property type="component" value="Unassembled WGS sequence"/>
</dbReference>
<dbReference type="GO" id="GO:0005576">
    <property type="term" value="C:extracellular region"/>
    <property type="evidence" value="ECO:0007669"/>
    <property type="project" value="UniProtKB-SubCell"/>
</dbReference>
<dbReference type="PRINTS" id="PR01173">
    <property type="entry name" value="ODORANTBNDNG"/>
</dbReference>
<evidence type="ECO:0000256" key="1">
    <source>
        <dbReference type="ARBA" id="ARBA00004613"/>
    </source>
</evidence>
<comment type="caution">
    <text evidence="4">The sequence shown here is derived from an EMBL/GenBank/DDBJ whole genome shotgun (WGS) entry which is preliminary data.</text>
</comment>
<evidence type="ECO:0000256" key="3">
    <source>
        <dbReference type="SAM" id="SignalP"/>
    </source>
</evidence>
<gene>
    <name evidence="4" type="ORF">FD754_018629</name>
</gene>
<evidence type="ECO:0008006" key="6">
    <source>
        <dbReference type="Google" id="ProtNLM"/>
    </source>
</evidence>
<dbReference type="EMBL" id="VCEA01000003">
    <property type="protein sequence ID" value="KAB0341703.1"/>
    <property type="molecule type" value="Genomic_DNA"/>
</dbReference>
<accession>A0A5N3UXY8</accession>
<dbReference type="AlphaFoldDB" id="A0A5N3UXY8"/>